<evidence type="ECO:0000256" key="8">
    <source>
        <dbReference type="ARBA" id="ARBA00049348"/>
    </source>
</evidence>
<evidence type="ECO:0000256" key="3">
    <source>
        <dbReference type="ARBA" id="ARBA00011918"/>
    </source>
</evidence>
<comment type="catalytic activity">
    <reaction evidence="1">
        <text>a 4-O-methyl-thymidine in DNA + L-cysteinyl-[protein] = a thymidine in DNA + S-methyl-L-cysteinyl-[protein]</text>
        <dbReference type="Rhea" id="RHEA:53428"/>
        <dbReference type="Rhea" id="RHEA-COMP:10131"/>
        <dbReference type="Rhea" id="RHEA-COMP:10132"/>
        <dbReference type="Rhea" id="RHEA-COMP:13555"/>
        <dbReference type="Rhea" id="RHEA-COMP:13556"/>
        <dbReference type="ChEBI" id="CHEBI:29950"/>
        <dbReference type="ChEBI" id="CHEBI:82612"/>
        <dbReference type="ChEBI" id="CHEBI:137386"/>
        <dbReference type="ChEBI" id="CHEBI:137387"/>
        <dbReference type="EC" id="2.1.1.63"/>
    </reaction>
</comment>
<dbReference type="SUPFAM" id="SSF53155">
    <property type="entry name" value="Methylated DNA-protein cysteine methyltransferase domain"/>
    <property type="match status" value="1"/>
</dbReference>
<dbReference type="Pfam" id="PF01035">
    <property type="entry name" value="DNA_binding_1"/>
    <property type="match status" value="1"/>
</dbReference>
<dbReference type="Gene3D" id="1.10.10.10">
    <property type="entry name" value="Winged helix-like DNA-binding domain superfamily/Winged helix DNA-binding domain"/>
    <property type="match status" value="1"/>
</dbReference>
<keyword evidence="7" id="KW-0234">DNA repair</keyword>
<evidence type="ECO:0000313" key="12">
    <source>
        <dbReference type="EMBL" id="TMQ61693.1"/>
    </source>
</evidence>
<feature type="region of interest" description="Disordered" evidence="9">
    <location>
        <begin position="1"/>
        <end position="34"/>
    </location>
</feature>
<evidence type="ECO:0000256" key="9">
    <source>
        <dbReference type="SAM" id="MobiDB-lite"/>
    </source>
</evidence>
<name>A0A538SPE8_UNCEI</name>
<evidence type="ECO:0000256" key="4">
    <source>
        <dbReference type="ARBA" id="ARBA00022603"/>
    </source>
</evidence>
<dbReference type="InterPro" id="IPR036631">
    <property type="entry name" value="MGMT_N_sf"/>
</dbReference>
<accession>A0A538SPE8</accession>
<dbReference type="EC" id="2.1.1.63" evidence="3"/>
<evidence type="ECO:0000313" key="14">
    <source>
        <dbReference type="Proteomes" id="UP000319829"/>
    </source>
</evidence>
<evidence type="ECO:0000256" key="5">
    <source>
        <dbReference type="ARBA" id="ARBA00022679"/>
    </source>
</evidence>
<evidence type="ECO:0000256" key="2">
    <source>
        <dbReference type="ARBA" id="ARBA00008711"/>
    </source>
</evidence>
<dbReference type="AlphaFoldDB" id="A0A538SPE8"/>
<feature type="domain" description="Methylated-DNA-[protein]-cysteine S-methyltransferase DNA binding" evidence="10">
    <location>
        <begin position="126"/>
        <end position="205"/>
    </location>
</feature>
<sequence length="223" mass="24152">MAGPDKAAAGRGDRLGARNRAAHGRAHSAGGWSNEWDGRVRDTLEVAAASVTTELGPVWILATSAGLRGLGLGEREAPSAREARALGIRYVQRPRWTDPTRRSLEDYFAGREPALDVKLDLAEGSPFERRVWDVTRRVKYGTVVSYGTLAARIGVPGGARAVGNALGKNPVPIVVPCHRVIHGDKSIGGFSSGLKWKRFLLELERGQLELGWERGREKGSRIA</sequence>
<gene>
    <name evidence="11" type="ORF">E6K74_10380</name>
    <name evidence="12" type="ORF">E6K77_09670</name>
</gene>
<comment type="similarity">
    <text evidence="2">Belongs to the MGMT family.</text>
</comment>
<dbReference type="PANTHER" id="PTHR10815:SF13">
    <property type="entry name" value="METHYLATED-DNA--PROTEIN-CYSTEINE METHYLTRANSFERASE"/>
    <property type="match status" value="1"/>
</dbReference>
<evidence type="ECO:0000313" key="11">
    <source>
        <dbReference type="EMBL" id="TMQ53227.1"/>
    </source>
</evidence>
<dbReference type="Gene3D" id="3.30.160.70">
    <property type="entry name" value="Methylated DNA-protein cysteine methyltransferase domain"/>
    <property type="match status" value="1"/>
</dbReference>
<dbReference type="PANTHER" id="PTHR10815">
    <property type="entry name" value="METHYLATED-DNA--PROTEIN-CYSTEINE METHYLTRANSFERASE"/>
    <property type="match status" value="1"/>
</dbReference>
<dbReference type="InterPro" id="IPR036388">
    <property type="entry name" value="WH-like_DNA-bd_sf"/>
</dbReference>
<reference evidence="13 14" key="1">
    <citation type="journal article" date="2019" name="Nat. Microbiol.">
        <title>Mediterranean grassland soil C-N compound turnover is dependent on rainfall and depth, and is mediated by genomically divergent microorganisms.</title>
        <authorList>
            <person name="Diamond S."/>
            <person name="Andeer P.F."/>
            <person name="Li Z."/>
            <person name="Crits-Christoph A."/>
            <person name="Burstein D."/>
            <person name="Anantharaman K."/>
            <person name="Lane K.R."/>
            <person name="Thomas B.C."/>
            <person name="Pan C."/>
            <person name="Northen T.R."/>
            <person name="Banfield J.F."/>
        </authorList>
    </citation>
    <scope>NUCLEOTIDE SEQUENCE [LARGE SCALE GENOMIC DNA]</scope>
    <source>
        <strain evidence="11">WS_4</strain>
        <strain evidence="12">WS_7</strain>
    </source>
</reference>
<dbReference type="EMBL" id="VBOX01000092">
    <property type="protein sequence ID" value="TMQ61693.1"/>
    <property type="molecule type" value="Genomic_DNA"/>
</dbReference>
<dbReference type="InterPro" id="IPR001497">
    <property type="entry name" value="MethylDNA_cys_MeTrfase_AS"/>
</dbReference>
<dbReference type="PROSITE" id="PS00374">
    <property type="entry name" value="MGMT"/>
    <property type="match status" value="1"/>
</dbReference>
<dbReference type="Proteomes" id="UP000319829">
    <property type="component" value="Unassembled WGS sequence"/>
</dbReference>
<comment type="catalytic activity">
    <reaction evidence="8">
        <text>a 6-O-methyl-2'-deoxyguanosine in DNA + L-cysteinyl-[protein] = S-methyl-L-cysteinyl-[protein] + a 2'-deoxyguanosine in DNA</text>
        <dbReference type="Rhea" id="RHEA:24000"/>
        <dbReference type="Rhea" id="RHEA-COMP:10131"/>
        <dbReference type="Rhea" id="RHEA-COMP:10132"/>
        <dbReference type="Rhea" id="RHEA-COMP:11367"/>
        <dbReference type="Rhea" id="RHEA-COMP:11368"/>
        <dbReference type="ChEBI" id="CHEBI:29950"/>
        <dbReference type="ChEBI" id="CHEBI:82612"/>
        <dbReference type="ChEBI" id="CHEBI:85445"/>
        <dbReference type="ChEBI" id="CHEBI:85448"/>
        <dbReference type="EC" id="2.1.1.63"/>
    </reaction>
</comment>
<protein>
    <recommendedName>
        <fullName evidence="3">methylated-DNA--[protein]-cysteine S-methyltransferase</fullName>
        <ecNumber evidence="3">2.1.1.63</ecNumber>
    </recommendedName>
</protein>
<evidence type="ECO:0000313" key="13">
    <source>
        <dbReference type="Proteomes" id="UP000317366"/>
    </source>
</evidence>
<evidence type="ECO:0000256" key="6">
    <source>
        <dbReference type="ARBA" id="ARBA00022763"/>
    </source>
</evidence>
<evidence type="ECO:0000259" key="10">
    <source>
        <dbReference type="Pfam" id="PF01035"/>
    </source>
</evidence>
<dbReference type="Proteomes" id="UP000317366">
    <property type="component" value="Unassembled WGS sequence"/>
</dbReference>
<dbReference type="NCBIfam" id="TIGR00589">
    <property type="entry name" value="ogt"/>
    <property type="match status" value="1"/>
</dbReference>
<keyword evidence="6" id="KW-0227">DNA damage</keyword>
<dbReference type="InterPro" id="IPR014048">
    <property type="entry name" value="MethylDNA_cys_MeTrfase_DNA-bd"/>
</dbReference>
<dbReference type="GO" id="GO:0032259">
    <property type="term" value="P:methylation"/>
    <property type="evidence" value="ECO:0007669"/>
    <property type="project" value="UniProtKB-KW"/>
</dbReference>
<comment type="caution">
    <text evidence="11">The sequence shown here is derived from an EMBL/GenBank/DDBJ whole genome shotgun (WGS) entry which is preliminary data.</text>
</comment>
<dbReference type="GO" id="GO:0003908">
    <property type="term" value="F:methylated-DNA-[protein]-cysteine S-methyltransferase activity"/>
    <property type="evidence" value="ECO:0007669"/>
    <property type="project" value="UniProtKB-EC"/>
</dbReference>
<dbReference type="EMBL" id="VBOU01000089">
    <property type="protein sequence ID" value="TMQ53227.1"/>
    <property type="molecule type" value="Genomic_DNA"/>
</dbReference>
<dbReference type="InterPro" id="IPR036217">
    <property type="entry name" value="MethylDNA_cys_MeTrfase_DNAb"/>
</dbReference>
<dbReference type="CDD" id="cd06445">
    <property type="entry name" value="ATase"/>
    <property type="match status" value="1"/>
</dbReference>
<evidence type="ECO:0000256" key="1">
    <source>
        <dbReference type="ARBA" id="ARBA00001286"/>
    </source>
</evidence>
<keyword evidence="4 11" id="KW-0489">Methyltransferase</keyword>
<dbReference type="GO" id="GO:0006281">
    <property type="term" value="P:DNA repair"/>
    <property type="evidence" value="ECO:0007669"/>
    <property type="project" value="UniProtKB-KW"/>
</dbReference>
<dbReference type="SUPFAM" id="SSF46767">
    <property type="entry name" value="Methylated DNA-protein cysteine methyltransferase, C-terminal domain"/>
    <property type="match status" value="1"/>
</dbReference>
<organism evidence="11 14">
    <name type="scientific">Eiseniibacteriota bacterium</name>
    <dbReference type="NCBI Taxonomy" id="2212470"/>
    <lineage>
        <taxon>Bacteria</taxon>
        <taxon>Candidatus Eiseniibacteriota</taxon>
    </lineage>
</organism>
<keyword evidence="5 11" id="KW-0808">Transferase</keyword>
<evidence type="ECO:0000256" key="7">
    <source>
        <dbReference type="ARBA" id="ARBA00023204"/>
    </source>
</evidence>
<dbReference type="FunFam" id="1.10.10.10:FF:000214">
    <property type="entry name" value="Methylated-DNA--protein-cysteine methyltransferase"/>
    <property type="match status" value="1"/>
</dbReference>
<proteinExistence type="inferred from homology"/>